<evidence type="ECO:0000313" key="2">
    <source>
        <dbReference type="EMBL" id="KPI35949.1"/>
    </source>
</evidence>
<dbReference type="RefSeq" id="XP_017995912.1">
    <property type="nucleotide sequence ID" value="XM_018139271.1"/>
</dbReference>
<dbReference type="EMBL" id="LFJN01000035">
    <property type="protein sequence ID" value="KPI35949.1"/>
    <property type="molecule type" value="Genomic_DNA"/>
</dbReference>
<evidence type="ECO:0000313" key="3">
    <source>
        <dbReference type="Proteomes" id="UP000038010"/>
    </source>
</evidence>
<organism evidence="2 3">
    <name type="scientific">Cyphellophora attinorum</name>
    <dbReference type="NCBI Taxonomy" id="1664694"/>
    <lineage>
        <taxon>Eukaryota</taxon>
        <taxon>Fungi</taxon>
        <taxon>Dikarya</taxon>
        <taxon>Ascomycota</taxon>
        <taxon>Pezizomycotina</taxon>
        <taxon>Eurotiomycetes</taxon>
        <taxon>Chaetothyriomycetidae</taxon>
        <taxon>Chaetothyriales</taxon>
        <taxon>Cyphellophoraceae</taxon>
        <taxon>Cyphellophora</taxon>
    </lineage>
</organism>
<gene>
    <name evidence="2" type="ORF">AB675_10494</name>
</gene>
<accession>A0A0N0NIX3</accession>
<name>A0A0N0NIX3_9EURO</name>
<evidence type="ECO:0008006" key="4">
    <source>
        <dbReference type="Google" id="ProtNLM"/>
    </source>
</evidence>
<comment type="caution">
    <text evidence="2">The sequence shown here is derived from an EMBL/GenBank/DDBJ whole genome shotgun (WGS) entry which is preliminary data.</text>
</comment>
<reference evidence="2 3" key="1">
    <citation type="submission" date="2015-06" db="EMBL/GenBank/DDBJ databases">
        <title>Draft genome of the ant-associated black yeast Phialophora attae CBS 131958.</title>
        <authorList>
            <person name="Moreno L.F."/>
            <person name="Stielow B.J."/>
            <person name="de Hoog S."/>
            <person name="Vicente V.A."/>
            <person name="Weiss V.A."/>
            <person name="de Vries M."/>
            <person name="Cruz L.M."/>
            <person name="Souza E.M."/>
        </authorList>
    </citation>
    <scope>NUCLEOTIDE SEQUENCE [LARGE SCALE GENOMIC DNA]</scope>
    <source>
        <strain evidence="2 3">CBS 131958</strain>
    </source>
</reference>
<dbReference type="AlphaFoldDB" id="A0A0N0NIX3"/>
<protein>
    <recommendedName>
        <fullName evidence="4">Tubby C-terminal-like domain-containing protein</fullName>
    </recommendedName>
</protein>
<dbReference type="Proteomes" id="UP000038010">
    <property type="component" value="Unassembled WGS sequence"/>
</dbReference>
<keyword evidence="3" id="KW-1185">Reference proteome</keyword>
<dbReference type="GeneID" id="28731151"/>
<dbReference type="VEuPathDB" id="FungiDB:AB675_10494"/>
<proteinExistence type="predicted"/>
<sequence>MTTDSTTQLDDAPPPSYDATIHHNIDEPQQRQQVFYLTFLPKTPLPTHPTTFHLTGDSRSPDLILTHPSHPSNPLATISTDSSLVYHHSHITDHRPGGVMHILRRHNPPGANSNEFCYTITTHGNQGTKLLEITTTPTLLSASSTRLIFRRSDNGELDALRLKIFLTGGGANLQQLDMRVEYQGSPVGTITLISKPEKPVYQLDITQPGIEPVLFAILATVVDDRLMTTKRRSRQHWSAGVPGIGKGPGAGLAGAFALS</sequence>
<feature type="region of interest" description="Disordered" evidence="1">
    <location>
        <begin position="1"/>
        <end position="22"/>
    </location>
</feature>
<evidence type="ECO:0000256" key="1">
    <source>
        <dbReference type="SAM" id="MobiDB-lite"/>
    </source>
</evidence>